<dbReference type="Pfam" id="PF13516">
    <property type="entry name" value="LRR_6"/>
    <property type="match status" value="1"/>
</dbReference>
<dbReference type="Pfam" id="PF13855">
    <property type="entry name" value="LRR_8"/>
    <property type="match status" value="2"/>
</dbReference>
<dbReference type="Ensembl" id="ENSSORT00005050417.1">
    <property type="protein sequence ID" value="ENSSORP00005049218.1"/>
    <property type="gene ID" value="ENSSORG00005022360.1"/>
</dbReference>
<evidence type="ECO:0000256" key="3">
    <source>
        <dbReference type="ARBA" id="ARBA00022737"/>
    </source>
</evidence>
<dbReference type="SUPFAM" id="SSF52058">
    <property type="entry name" value="L domain-like"/>
    <property type="match status" value="1"/>
</dbReference>
<dbReference type="InParanoid" id="A0A673CAM8"/>
<dbReference type="AlphaFoldDB" id="A0A673CAM8"/>
<keyword evidence="2" id="KW-0732">Signal</keyword>
<dbReference type="PROSITE" id="PS51450">
    <property type="entry name" value="LRR"/>
    <property type="match status" value="4"/>
</dbReference>
<reference evidence="4" key="1">
    <citation type="submission" date="2019-06" db="EMBL/GenBank/DDBJ databases">
        <authorList>
            <consortium name="Wellcome Sanger Institute Data Sharing"/>
        </authorList>
    </citation>
    <scope>NUCLEOTIDE SEQUENCE [LARGE SCALE GENOMIC DNA]</scope>
</reference>
<sequence length="217" mass="24800">RVKLTLEIAVPLLTNLQLYHTSLDNLPSDLLKDVPHLNTLDLTGNRLVHLPPNVFHRTSLQSLVLKNNLIEKVDSEWFPHNSSLTWLDLSGNRLTSIPADLLQRLPHMRNLDLSDNNLQDLLNLDSLNHLHHLETLNLAGNKLTQLKATTFTHNLQLSQLFLHNQESKRQRVCDLLNALVTPKEISKIVGVSIKTVYNGKKRMTMSKTITRKSGRYY</sequence>
<dbReference type="PRINTS" id="PR00019">
    <property type="entry name" value="LEURICHRPT"/>
</dbReference>
<dbReference type="InterPro" id="IPR032675">
    <property type="entry name" value="LRR_dom_sf"/>
</dbReference>
<dbReference type="InterPro" id="IPR050328">
    <property type="entry name" value="Dev_Immune_Receptor"/>
</dbReference>
<evidence type="ECO:0000256" key="1">
    <source>
        <dbReference type="ARBA" id="ARBA00022614"/>
    </source>
</evidence>
<keyword evidence="1" id="KW-0433">Leucine-rich repeat</keyword>
<dbReference type="PANTHER" id="PTHR24373:SF275">
    <property type="entry name" value="TIR DOMAIN-CONTAINING PROTEIN"/>
    <property type="match status" value="1"/>
</dbReference>
<organism evidence="4 5">
    <name type="scientific">Sphaeramia orbicularis</name>
    <name type="common">orbiculate cardinalfish</name>
    <dbReference type="NCBI Taxonomy" id="375764"/>
    <lineage>
        <taxon>Eukaryota</taxon>
        <taxon>Metazoa</taxon>
        <taxon>Chordata</taxon>
        <taxon>Craniata</taxon>
        <taxon>Vertebrata</taxon>
        <taxon>Euteleostomi</taxon>
        <taxon>Actinopterygii</taxon>
        <taxon>Neopterygii</taxon>
        <taxon>Teleostei</taxon>
        <taxon>Neoteleostei</taxon>
        <taxon>Acanthomorphata</taxon>
        <taxon>Gobiaria</taxon>
        <taxon>Kurtiformes</taxon>
        <taxon>Apogonoidei</taxon>
        <taxon>Apogonidae</taxon>
        <taxon>Apogoninae</taxon>
        <taxon>Sphaeramia</taxon>
    </lineage>
</organism>
<dbReference type="InterPro" id="IPR001611">
    <property type="entry name" value="Leu-rich_rpt"/>
</dbReference>
<name>A0A673CAM8_9TELE</name>
<dbReference type="PANTHER" id="PTHR24373">
    <property type="entry name" value="SLIT RELATED LEUCINE-RICH REPEAT NEURONAL PROTEIN"/>
    <property type="match status" value="1"/>
</dbReference>
<accession>A0A673CAM8</accession>
<dbReference type="Gene3D" id="3.80.10.10">
    <property type="entry name" value="Ribonuclease Inhibitor"/>
    <property type="match status" value="1"/>
</dbReference>
<evidence type="ECO:0000313" key="4">
    <source>
        <dbReference type="Ensembl" id="ENSSORP00005049218.1"/>
    </source>
</evidence>
<keyword evidence="3" id="KW-0677">Repeat</keyword>
<dbReference type="SMART" id="SM00369">
    <property type="entry name" value="LRR_TYP"/>
    <property type="match status" value="6"/>
</dbReference>
<reference evidence="4" key="2">
    <citation type="submission" date="2025-08" db="UniProtKB">
        <authorList>
            <consortium name="Ensembl"/>
        </authorList>
    </citation>
    <scope>IDENTIFICATION</scope>
</reference>
<protein>
    <submittedName>
        <fullName evidence="4">Uncharacterized protein</fullName>
    </submittedName>
</protein>
<evidence type="ECO:0000313" key="5">
    <source>
        <dbReference type="Proteomes" id="UP000472271"/>
    </source>
</evidence>
<reference evidence="4" key="3">
    <citation type="submission" date="2025-09" db="UniProtKB">
        <authorList>
            <consortium name="Ensembl"/>
        </authorList>
    </citation>
    <scope>IDENTIFICATION</scope>
</reference>
<proteinExistence type="predicted"/>
<evidence type="ECO:0000256" key="2">
    <source>
        <dbReference type="ARBA" id="ARBA00022729"/>
    </source>
</evidence>
<dbReference type="Proteomes" id="UP000472271">
    <property type="component" value="Chromosome 24"/>
</dbReference>
<keyword evidence="5" id="KW-1185">Reference proteome</keyword>
<dbReference type="InterPro" id="IPR003591">
    <property type="entry name" value="Leu-rich_rpt_typical-subtyp"/>
</dbReference>